<dbReference type="EMBL" id="AZIM01002267">
    <property type="protein sequence ID" value="ETE64417.1"/>
    <property type="molecule type" value="Genomic_DNA"/>
</dbReference>
<organism evidence="1 2">
    <name type="scientific">Ophiophagus hannah</name>
    <name type="common">King cobra</name>
    <name type="synonym">Naja hannah</name>
    <dbReference type="NCBI Taxonomy" id="8665"/>
    <lineage>
        <taxon>Eukaryota</taxon>
        <taxon>Metazoa</taxon>
        <taxon>Chordata</taxon>
        <taxon>Craniata</taxon>
        <taxon>Vertebrata</taxon>
        <taxon>Euteleostomi</taxon>
        <taxon>Lepidosauria</taxon>
        <taxon>Squamata</taxon>
        <taxon>Bifurcata</taxon>
        <taxon>Unidentata</taxon>
        <taxon>Episquamata</taxon>
        <taxon>Toxicofera</taxon>
        <taxon>Serpentes</taxon>
        <taxon>Colubroidea</taxon>
        <taxon>Elapidae</taxon>
        <taxon>Elapinae</taxon>
        <taxon>Ophiophagus</taxon>
    </lineage>
</organism>
<evidence type="ECO:0000313" key="1">
    <source>
        <dbReference type="EMBL" id="ETE64417.1"/>
    </source>
</evidence>
<gene>
    <name evidence="1" type="ORF">L345_09815</name>
</gene>
<keyword evidence="2" id="KW-1185">Reference proteome</keyword>
<protein>
    <submittedName>
        <fullName evidence="1">Uncharacterized protein</fullName>
    </submittedName>
</protein>
<accession>V8NS96</accession>
<proteinExistence type="predicted"/>
<evidence type="ECO:0000313" key="2">
    <source>
        <dbReference type="Proteomes" id="UP000018936"/>
    </source>
</evidence>
<comment type="caution">
    <text evidence="1">The sequence shown here is derived from an EMBL/GenBank/DDBJ whole genome shotgun (WGS) entry which is preliminary data.</text>
</comment>
<dbReference type="Proteomes" id="UP000018936">
    <property type="component" value="Unassembled WGS sequence"/>
</dbReference>
<sequence length="95" mass="10528">MFTFPDPELISGPSVAMDQYPSDHELVSVIAEGMNEGDASDWIAQLHNKGPAKLDDADEFVQLLRGQFEDPDQVNEKEAIIKVMKQGNKSIKDVP</sequence>
<feature type="non-terminal residue" evidence="1">
    <location>
        <position position="1"/>
    </location>
</feature>
<name>V8NS96_OPHHA</name>
<reference evidence="1 2" key="1">
    <citation type="journal article" date="2013" name="Proc. Natl. Acad. Sci. U.S.A.">
        <title>The king cobra genome reveals dynamic gene evolution and adaptation in the snake venom system.</title>
        <authorList>
            <person name="Vonk F.J."/>
            <person name="Casewell N.R."/>
            <person name="Henkel C.V."/>
            <person name="Heimberg A.M."/>
            <person name="Jansen H.J."/>
            <person name="McCleary R.J."/>
            <person name="Kerkkamp H.M."/>
            <person name="Vos R.A."/>
            <person name="Guerreiro I."/>
            <person name="Calvete J.J."/>
            <person name="Wuster W."/>
            <person name="Woods A.E."/>
            <person name="Logan J.M."/>
            <person name="Harrison R.A."/>
            <person name="Castoe T.A."/>
            <person name="de Koning A.P."/>
            <person name="Pollock D.D."/>
            <person name="Yandell M."/>
            <person name="Calderon D."/>
            <person name="Renjifo C."/>
            <person name="Currier R.B."/>
            <person name="Salgado D."/>
            <person name="Pla D."/>
            <person name="Sanz L."/>
            <person name="Hyder A.S."/>
            <person name="Ribeiro J.M."/>
            <person name="Arntzen J.W."/>
            <person name="van den Thillart G.E."/>
            <person name="Boetzer M."/>
            <person name="Pirovano W."/>
            <person name="Dirks R.P."/>
            <person name="Spaink H.P."/>
            <person name="Duboule D."/>
            <person name="McGlinn E."/>
            <person name="Kini R.M."/>
            <person name="Richardson M.K."/>
        </authorList>
    </citation>
    <scope>NUCLEOTIDE SEQUENCE</scope>
    <source>
        <tissue evidence="1">Blood</tissue>
    </source>
</reference>
<dbReference type="AlphaFoldDB" id="V8NS96"/>